<dbReference type="GO" id="GO:0005198">
    <property type="term" value="F:structural molecule activity"/>
    <property type="evidence" value="ECO:0007669"/>
    <property type="project" value="InterPro"/>
</dbReference>
<comment type="subcellular location">
    <subcellularLocation>
        <location evidence="1">Nucleus</location>
        <location evidence="1">Nuclear pore complex</location>
    </subcellularLocation>
</comment>
<evidence type="ECO:0000256" key="11">
    <source>
        <dbReference type="PROSITE-ProRule" id="PRU00221"/>
    </source>
</evidence>
<keyword evidence="9" id="KW-0906">Nuclear pore complex</keyword>
<dbReference type="InterPro" id="IPR037363">
    <property type="entry name" value="Sec13/Seh1_fam"/>
</dbReference>
<dbReference type="SUPFAM" id="SSF50978">
    <property type="entry name" value="WD40 repeat-like"/>
    <property type="match status" value="1"/>
</dbReference>
<dbReference type="eggNOG" id="KOG2445">
    <property type="taxonomic scope" value="Eukaryota"/>
</dbReference>
<keyword evidence="7" id="KW-0653">Protein transport</keyword>
<feature type="compositionally biased region" description="Gly residues" evidence="12">
    <location>
        <begin position="94"/>
        <end position="111"/>
    </location>
</feature>
<dbReference type="OrthoDB" id="5566198at2759"/>
<keyword evidence="4 11" id="KW-0853">WD repeat</keyword>
<organism evidence="13 14">
    <name type="scientific">Fomitopsis schrenkii</name>
    <name type="common">Brown rot fungus</name>
    <dbReference type="NCBI Taxonomy" id="2126942"/>
    <lineage>
        <taxon>Eukaryota</taxon>
        <taxon>Fungi</taxon>
        <taxon>Dikarya</taxon>
        <taxon>Basidiomycota</taxon>
        <taxon>Agaricomycotina</taxon>
        <taxon>Agaricomycetes</taxon>
        <taxon>Polyporales</taxon>
        <taxon>Fomitopsis</taxon>
    </lineage>
</organism>
<proteinExistence type="inferred from homology"/>
<dbReference type="Proteomes" id="UP000015241">
    <property type="component" value="Unassembled WGS sequence"/>
</dbReference>
<dbReference type="InParanoid" id="S8F721"/>
<dbReference type="GO" id="GO:0031080">
    <property type="term" value="C:nuclear pore outer ring"/>
    <property type="evidence" value="ECO:0007669"/>
    <property type="project" value="TreeGrafter"/>
</dbReference>
<dbReference type="GO" id="GO:1904263">
    <property type="term" value="P:positive regulation of TORC1 signaling"/>
    <property type="evidence" value="ECO:0007669"/>
    <property type="project" value="TreeGrafter"/>
</dbReference>
<dbReference type="STRING" id="743788.S8F721"/>
<dbReference type="InterPro" id="IPR001680">
    <property type="entry name" value="WD40_rpt"/>
</dbReference>
<dbReference type="PROSITE" id="PS50082">
    <property type="entry name" value="WD_REPEATS_2"/>
    <property type="match status" value="4"/>
</dbReference>
<comment type="similarity">
    <text evidence="2">Belongs to the WD repeat SEC13 family.</text>
</comment>
<sequence>MMQTGLIPNAHSDLITDASYDFYGLRLATCSLDQRIKIWRLNETKGTWDPEDDWKAHDASISRVSWAHPEFGAVLASGSFDRTVKIWEQAAPGDGDGPQLNGGGGGGGGPGPSSASRWVERAMLVDAKGTVRAVEFAPHHFGLKLATIASDNHLRVYECLEQPSLATWQLAEEVDVASLQLASAPRSIAPTVTLATPTQPGATLDAASVSLAAHAAQQQQQQNQLPSRPGLGYREADGGWCLSWCKDRYWGEVIAVASGINGLVKIVQLIAARRPLTVLTLDPTPAGDGAARGTAPSADGDAPQPYAITSIAWAPSCGRSYHLVATGGRDGHVRIWRVKPPALEDDGETDGTEGPDAQWFAAVVADFDDHKSAVGRVEWNVTGTVLSSAGNDGRVRLWKMTAGNVWRPAGHISVEQAEEVADVDMDGAAQD</sequence>
<dbReference type="AlphaFoldDB" id="S8F721"/>
<feature type="region of interest" description="Disordered" evidence="12">
    <location>
        <begin position="90"/>
        <end position="116"/>
    </location>
</feature>
<dbReference type="SMART" id="SM00320">
    <property type="entry name" value="WD40"/>
    <property type="match status" value="5"/>
</dbReference>
<evidence type="ECO:0000256" key="4">
    <source>
        <dbReference type="ARBA" id="ARBA00022574"/>
    </source>
</evidence>
<evidence type="ECO:0000256" key="1">
    <source>
        <dbReference type="ARBA" id="ARBA00004567"/>
    </source>
</evidence>
<dbReference type="GO" id="GO:0015031">
    <property type="term" value="P:protein transport"/>
    <property type="evidence" value="ECO:0007669"/>
    <property type="project" value="UniProtKB-KW"/>
</dbReference>
<accession>S8F721</accession>
<evidence type="ECO:0008006" key="15">
    <source>
        <dbReference type="Google" id="ProtNLM"/>
    </source>
</evidence>
<feature type="repeat" description="WD" evidence="11">
    <location>
        <begin position="367"/>
        <end position="408"/>
    </location>
</feature>
<keyword evidence="10" id="KW-0539">Nucleus</keyword>
<evidence type="ECO:0000256" key="6">
    <source>
        <dbReference type="ARBA" id="ARBA00022816"/>
    </source>
</evidence>
<dbReference type="Gene3D" id="2.130.10.10">
    <property type="entry name" value="YVTN repeat-like/Quinoprotein amine dehydrogenase"/>
    <property type="match status" value="1"/>
</dbReference>
<feature type="repeat" description="WD" evidence="11">
    <location>
        <begin position="308"/>
        <end position="339"/>
    </location>
</feature>
<dbReference type="PANTHER" id="PTHR11024">
    <property type="entry name" value="NUCLEAR PORE COMPLEX PROTEIN SEC13 / SEH1 FAMILY MEMBER"/>
    <property type="match status" value="1"/>
</dbReference>
<dbReference type="HOGENOM" id="CLU_032441_1_1_1"/>
<evidence type="ECO:0000256" key="5">
    <source>
        <dbReference type="ARBA" id="ARBA00022737"/>
    </source>
</evidence>
<dbReference type="Pfam" id="PF00400">
    <property type="entry name" value="WD40"/>
    <property type="match status" value="4"/>
</dbReference>
<dbReference type="GO" id="GO:0035859">
    <property type="term" value="C:Seh1-associated complex"/>
    <property type="evidence" value="ECO:0007669"/>
    <property type="project" value="TreeGrafter"/>
</dbReference>
<dbReference type="EMBL" id="KE504176">
    <property type="protein sequence ID" value="EPS97450.1"/>
    <property type="molecule type" value="Genomic_DNA"/>
</dbReference>
<dbReference type="InterPro" id="IPR015943">
    <property type="entry name" value="WD40/YVTN_repeat-like_dom_sf"/>
</dbReference>
<feature type="repeat" description="WD" evidence="11">
    <location>
        <begin position="8"/>
        <end position="42"/>
    </location>
</feature>
<keyword evidence="3" id="KW-0813">Transport</keyword>
<evidence type="ECO:0000256" key="9">
    <source>
        <dbReference type="ARBA" id="ARBA00023132"/>
    </source>
</evidence>
<keyword evidence="14" id="KW-1185">Reference proteome</keyword>
<dbReference type="PRINTS" id="PR00320">
    <property type="entry name" value="GPROTEINBRPT"/>
</dbReference>
<evidence type="ECO:0000256" key="8">
    <source>
        <dbReference type="ARBA" id="ARBA00023010"/>
    </source>
</evidence>
<dbReference type="InterPro" id="IPR020472">
    <property type="entry name" value="WD40_PAC1"/>
</dbReference>
<evidence type="ECO:0000256" key="2">
    <source>
        <dbReference type="ARBA" id="ARBA00010102"/>
    </source>
</evidence>
<evidence type="ECO:0000256" key="12">
    <source>
        <dbReference type="SAM" id="MobiDB-lite"/>
    </source>
</evidence>
<gene>
    <name evidence="13" type="ORF">FOMPIDRAFT_1128548</name>
</gene>
<keyword evidence="8" id="KW-0811">Translocation</keyword>
<dbReference type="InterPro" id="IPR036322">
    <property type="entry name" value="WD40_repeat_dom_sf"/>
</dbReference>
<feature type="repeat" description="WD" evidence="11">
    <location>
        <begin position="54"/>
        <end position="88"/>
    </location>
</feature>
<evidence type="ECO:0000256" key="7">
    <source>
        <dbReference type="ARBA" id="ARBA00022927"/>
    </source>
</evidence>
<dbReference type="GO" id="GO:0051028">
    <property type="term" value="P:mRNA transport"/>
    <property type="evidence" value="ECO:0007669"/>
    <property type="project" value="UniProtKB-KW"/>
</dbReference>
<reference evidence="13 14" key="1">
    <citation type="journal article" date="2012" name="Science">
        <title>The Paleozoic origin of enzymatic lignin decomposition reconstructed from 31 fungal genomes.</title>
        <authorList>
            <person name="Floudas D."/>
            <person name="Binder M."/>
            <person name="Riley R."/>
            <person name="Barry K."/>
            <person name="Blanchette R.A."/>
            <person name="Henrissat B."/>
            <person name="Martinez A.T."/>
            <person name="Otillar R."/>
            <person name="Spatafora J.W."/>
            <person name="Yadav J.S."/>
            <person name="Aerts A."/>
            <person name="Benoit I."/>
            <person name="Boyd A."/>
            <person name="Carlson A."/>
            <person name="Copeland A."/>
            <person name="Coutinho P.M."/>
            <person name="de Vries R.P."/>
            <person name="Ferreira P."/>
            <person name="Findley K."/>
            <person name="Foster B."/>
            <person name="Gaskell J."/>
            <person name="Glotzer D."/>
            <person name="Gorecki P."/>
            <person name="Heitman J."/>
            <person name="Hesse C."/>
            <person name="Hori C."/>
            <person name="Igarashi K."/>
            <person name="Jurgens J.A."/>
            <person name="Kallen N."/>
            <person name="Kersten P."/>
            <person name="Kohler A."/>
            <person name="Kuees U."/>
            <person name="Kumar T.K.A."/>
            <person name="Kuo A."/>
            <person name="LaButti K."/>
            <person name="Larrondo L.F."/>
            <person name="Lindquist E."/>
            <person name="Ling A."/>
            <person name="Lombard V."/>
            <person name="Lucas S."/>
            <person name="Lundell T."/>
            <person name="Martin R."/>
            <person name="McLaughlin D.J."/>
            <person name="Morgenstern I."/>
            <person name="Morin E."/>
            <person name="Murat C."/>
            <person name="Nagy L.G."/>
            <person name="Nolan M."/>
            <person name="Ohm R.A."/>
            <person name="Patyshakuliyeva A."/>
            <person name="Rokas A."/>
            <person name="Ruiz-Duenas F.J."/>
            <person name="Sabat G."/>
            <person name="Salamov A."/>
            <person name="Samejima M."/>
            <person name="Schmutz J."/>
            <person name="Slot J.C."/>
            <person name="St John F."/>
            <person name="Stenlid J."/>
            <person name="Sun H."/>
            <person name="Sun S."/>
            <person name="Syed K."/>
            <person name="Tsang A."/>
            <person name="Wiebenga A."/>
            <person name="Young D."/>
            <person name="Pisabarro A."/>
            <person name="Eastwood D.C."/>
            <person name="Martin F."/>
            <person name="Cullen D."/>
            <person name="Grigoriev I.V."/>
            <person name="Hibbett D.S."/>
        </authorList>
    </citation>
    <scope>NUCLEOTIDE SEQUENCE</scope>
    <source>
        <strain evidence="14">FP-58527</strain>
    </source>
</reference>
<evidence type="ECO:0000256" key="3">
    <source>
        <dbReference type="ARBA" id="ARBA00022448"/>
    </source>
</evidence>
<dbReference type="PROSITE" id="PS50294">
    <property type="entry name" value="WD_REPEATS_REGION"/>
    <property type="match status" value="2"/>
</dbReference>
<evidence type="ECO:0000313" key="14">
    <source>
        <dbReference type="Proteomes" id="UP000015241"/>
    </source>
</evidence>
<keyword evidence="5" id="KW-0677">Repeat</keyword>
<evidence type="ECO:0000256" key="10">
    <source>
        <dbReference type="ARBA" id="ARBA00023242"/>
    </source>
</evidence>
<dbReference type="PANTHER" id="PTHR11024:SF3">
    <property type="entry name" value="NUCLEOPORIN SEH1"/>
    <property type="match status" value="1"/>
</dbReference>
<dbReference type="GO" id="GO:0034198">
    <property type="term" value="P:cellular response to amino acid starvation"/>
    <property type="evidence" value="ECO:0007669"/>
    <property type="project" value="TreeGrafter"/>
</dbReference>
<name>S8F721_FOMSC</name>
<evidence type="ECO:0000313" key="13">
    <source>
        <dbReference type="EMBL" id="EPS97450.1"/>
    </source>
</evidence>
<dbReference type="FunCoup" id="S8F721">
    <property type="interactions" value="722"/>
</dbReference>
<protein>
    <recommendedName>
        <fullName evidence="15">WD40 repeat-like protein</fullName>
    </recommendedName>
</protein>
<keyword evidence="6" id="KW-0509">mRNA transport</keyword>